<evidence type="ECO:0000256" key="11">
    <source>
        <dbReference type="ARBA" id="ARBA00022792"/>
    </source>
</evidence>
<evidence type="ECO:0000256" key="5">
    <source>
        <dbReference type="ARBA" id="ARBA00005458"/>
    </source>
</evidence>
<keyword evidence="13" id="KW-0443">Lipid metabolism</keyword>
<dbReference type="GO" id="GO:0016024">
    <property type="term" value="P:CDP-diacylglycerol biosynthetic process"/>
    <property type="evidence" value="ECO:0007669"/>
    <property type="project" value="UniProtKB-UniPathway"/>
</dbReference>
<dbReference type="STRING" id="52586.A0A0B1P601"/>
<keyword evidence="12" id="KW-0460">Magnesium</keyword>
<evidence type="ECO:0000256" key="19">
    <source>
        <dbReference type="SAM" id="MobiDB-lite"/>
    </source>
</evidence>
<evidence type="ECO:0000256" key="7">
    <source>
        <dbReference type="ARBA" id="ARBA00018337"/>
    </source>
</evidence>
<comment type="caution">
    <text evidence="20">The sequence shown here is derived from an EMBL/GenBank/DDBJ whole genome shotgun (WGS) entry which is preliminary data.</text>
</comment>
<dbReference type="PIRSF" id="PIRSF028840">
    <property type="entry name" value="Mmp37"/>
    <property type="match status" value="1"/>
</dbReference>
<gene>
    <name evidence="20" type="ORF">EV44_g1842</name>
</gene>
<dbReference type="EMBL" id="JNVN01002332">
    <property type="protein sequence ID" value="KHJ32109.1"/>
    <property type="molecule type" value="Genomic_DNA"/>
</dbReference>
<evidence type="ECO:0000256" key="2">
    <source>
        <dbReference type="ARBA" id="ARBA00004443"/>
    </source>
</evidence>
<dbReference type="PANTHER" id="PTHR13619">
    <property type="entry name" value="PHOSPHATIDATE CYTIDYLYLTRANSFERASE, MITOCHONDRIAL"/>
    <property type="match status" value="1"/>
</dbReference>
<keyword evidence="11" id="KW-0999">Mitochondrion inner membrane</keyword>
<evidence type="ECO:0000256" key="18">
    <source>
        <dbReference type="ARBA" id="ARBA00029893"/>
    </source>
</evidence>
<comment type="cofactor">
    <cofactor evidence="1">
        <name>Mg(2+)</name>
        <dbReference type="ChEBI" id="CHEBI:18420"/>
    </cofactor>
</comment>
<dbReference type="UniPathway" id="UPA00557">
    <property type="reaction ID" value="UER00614"/>
</dbReference>
<dbReference type="HOGENOM" id="CLU_030279_0_0_1"/>
<evidence type="ECO:0000256" key="15">
    <source>
        <dbReference type="ARBA" id="ARBA00023136"/>
    </source>
</evidence>
<dbReference type="GO" id="GO:0032049">
    <property type="term" value="P:cardiolipin biosynthetic process"/>
    <property type="evidence" value="ECO:0007669"/>
    <property type="project" value="InterPro"/>
</dbReference>
<evidence type="ECO:0000256" key="12">
    <source>
        <dbReference type="ARBA" id="ARBA00022842"/>
    </source>
</evidence>
<accession>A0A0B1P601</accession>
<keyword evidence="10" id="KW-0548">Nucleotidyltransferase</keyword>
<name>A0A0B1P601_UNCNE</name>
<feature type="region of interest" description="Disordered" evidence="19">
    <location>
        <begin position="59"/>
        <end position="84"/>
    </location>
</feature>
<keyword evidence="15" id="KW-0472">Membrane</keyword>
<comment type="similarity">
    <text evidence="5">Belongs to the TAM41 family.</text>
</comment>
<feature type="compositionally biased region" description="Polar residues" evidence="19">
    <location>
        <begin position="59"/>
        <end position="70"/>
    </location>
</feature>
<sequence length="485" mass="54964">MKARPIISHQRPIIISLAANKCFINNSCSIPLDLRRYFASSEKRGGLITKYTLNKKYSTKVSNSSHQDTTSSREENPNLPISQASGPPLADIIIDDKLQEILRRTLWHFRAPIRYAFAYGSGVFPQSNQKLSSPDHRPKYFNASATVNNALASAPKMIDFIFGVSHTQHWHSLNLAQHRDHYSALGSLGSGAVSMVQEKLGAGVYFNPYVKVNGITIKYGVVNLDTLCTDLTNWTTLYLAGRLQKPVKILRDDPRVRSANQTNLISALRAALLLLPSEFTEYDLYTTISSISYIGDPRMNFPTENPRKVANIVGCNLPNFRKLYLPLIENLPNVCFKDFRNTGLDWISDPHINLRLIQDMDPVKRGNIVRRLPEAFRKKLYFQCQSKYKIPQIEFDTILEASNVGDEMQIKRYEGGSFEQKIASEPPENLRNELKNAIRRTVRWPSISQSFKGLLTAGVAKTWKYIGEKIRKNRLGRLDAETSAK</sequence>
<dbReference type="AlphaFoldDB" id="A0A0B1P601"/>
<evidence type="ECO:0000256" key="9">
    <source>
        <dbReference type="ARBA" id="ARBA00022679"/>
    </source>
</evidence>
<keyword evidence="9" id="KW-0808">Transferase</keyword>
<evidence type="ECO:0000256" key="1">
    <source>
        <dbReference type="ARBA" id="ARBA00001946"/>
    </source>
</evidence>
<evidence type="ECO:0000256" key="14">
    <source>
        <dbReference type="ARBA" id="ARBA00023128"/>
    </source>
</evidence>
<comment type="pathway">
    <text evidence="4">Lipid metabolism.</text>
</comment>
<evidence type="ECO:0000313" key="20">
    <source>
        <dbReference type="EMBL" id="KHJ32109.1"/>
    </source>
</evidence>
<keyword evidence="8" id="KW-0444">Lipid biosynthesis</keyword>
<evidence type="ECO:0000256" key="4">
    <source>
        <dbReference type="ARBA" id="ARBA00005189"/>
    </source>
</evidence>
<evidence type="ECO:0000256" key="3">
    <source>
        <dbReference type="ARBA" id="ARBA00005119"/>
    </source>
</evidence>
<evidence type="ECO:0000256" key="17">
    <source>
        <dbReference type="ARBA" id="ARBA00023264"/>
    </source>
</evidence>
<evidence type="ECO:0000256" key="6">
    <source>
        <dbReference type="ARBA" id="ARBA00012487"/>
    </source>
</evidence>
<evidence type="ECO:0000256" key="16">
    <source>
        <dbReference type="ARBA" id="ARBA00023209"/>
    </source>
</evidence>
<proteinExistence type="inferred from homology"/>
<dbReference type="PANTHER" id="PTHR13619:SF0">
    <property type="entry name" value="PHOSPHATIDATE CYTIDYLYLTRANSFERASE, MITOCHONDRIAL"/>
    <property type="match status" value="1"/>
</dbReference>
<dbReference type="GO" id="GO:0005743">
    <property type="term" value="C:mitochondrial inner membrane"/>
    <property type="evidence" value="ECO:0007669"/>
    <property type="project" value="UniProtKB-SubCell"/>
</dbReference>
<dbReference type="InterPro" id="IPR015222">
    <property type="entry name" value="Tam41"/>
</dbReference>
<reference evidence="20 21" key="1">
    <citation type="journal article" date="2014" name="BMC Genomics">
        <title>Adaptive genomic structural variation in the grape powdery mildew pathogen, Erysiphe necator.</title>
        <authorList>
            <person name="Jones L."/>
            <person name="Riaz S."/>
            <person name="Morales-Cruz A."/>
            <person name="Amrine K.C."/>
            <person name="McGuire B."/>
            <person name="Gubler W.D."/>
            <person name="Walker M.A."/>
            <person name="Cantu D."/>
        </authorList>
    </citation>
    <scope>NUCLEOTIDE SEQUENCE [LARGE SCALE GENOMIC DNA]</scope>
    <source>
        <strain evidence="21">c</strain>
    </source>
</reference>
<dbReference type="Proteomes" id="UP000030854">
    <property type="component" value="Unassembled WGS sequence"/>
</dbReference>
<comment type="subcellular location">
    <subcellularLocation>
        <location evidence="2">Mitochondrion inner membrane</location>
        <topology evidence="2">Peripheral membrane protein</topology>
        <orientation evidence="2">Matrix side</orientation>
    </subcellularLocation>
</comment>
<evidence type="ECO:0000256" key="8">
    <source>
        <dbReference type="ARBA" id="ARBA00022516"/>
    </source>
</evidence>
<dbReference type="GO" id="GO:0004605">
    <property type="term" value="F:phosphatidate cytidylyltransferase activity"/>
    <property type="evidence" value="ECO:0007669"/>
    <property type="project" value="UniProtKB-EC"/>
</dbReference>
<keyword evidence="21" id="KW-1185">Reference proteome</keyword>
<organism evidence="20 21">
    <name type="scientific">Uncinula necator</name>
    <name type="common">Grape powdery mildew</name>
    <dbReference type="NCBI Taxonomy" id="52586"/>
    <lineage>
        <taxon>Eukaryota</taxon>
        <taxon>Fungi</taxon>
        <taxon>Dikarya</taxon>
        <taxon>Ascomycota</taxon>
        <taxon>Pezizomycotina</taxon>
        <taxon>Leotiomycetes</taxon>
        <taxon>Erysiphales</taxon>
        <taxon>Erysiphaceae</taxon>
        <taxon>Erysiphe</taxon>
    </lineage>
</organism>
<evidence type="ECO:0000256" key="13">
    <source>
        <dbReference type="ARBA" id="ARBA00023098"/>
    </source>
</evidence>
<comment type="pathway">
    <text evidence="3">Phospholipid metabolism; CDP-diacylglycerol biosynthesis; CDP-diacylglycerol from sn-glycerol 3-phosphate: step 3/3.</text>
</comment>
<dbReference type="OMA" id="KQTVNWP"/>
<protein>
    <recommendedName>
        <fullName evidence="7">Phosphatidate cytidylyltransferase, mitochondrial</fullName>
        <ecNumber evidence="6">2.7.7.41</ecNumber>
    </recommendedName>
    <alternativeName>
        <fullName evidence="18">CDP-diacylglycerol synthase</fullName>
    </alternativeName>
</protein>
<dbReference type="Pfam" id="PF09139">
    <property type="entry name" value="Tam41_Mmp37"/>
    <property type="match status" value="1"/>
</dbReference>
<evidence type="ECO:0000313" key="21">
    <source>
        <dbReference type="Proteomes" id="UP000030854"/>
    </source>
</evidence>
<keyword evidence="16" id="KW-0594">Phospholipid biosynthesis</keyword>
<evidence type="ECO:0000256" key="10">
    <source>
        <dbReference type="ARBA" id="ARBA00022695"/>
    </source>
</evidence>
<keyword evidence="14" id="KW-0496">Mitochondrion</keyword>
<keyword evidence="17" id="KW-1208">Phospholipid metabolism</keyword>
<dbReference type="EC" id="2.7.7.41" evidence="6"/>